<dbReference type="RefSeq" id="XP_069204971.1">
    <property type="nucleotide sequence ID" value="XM_069357034.1"/>
</dbReference>
<reference evidence="1 2" key="1">
    <citation type="submission" date="2023-08" db="EMBL/GenBank/DDBJ databases">
        <title>Annotated Genome Sequence of Vanrija albida AlHP1.</title>
        <authorList>
            <person name="Herzog R."/>
        </authorList>
    </citation>
    <scope>NUCLEOTIDE SEQUENCE [LARGE SCALE GENOMIC DNA]</scope>
    <source>
        <strain evidence="1 2">AlHP1</strain>
    </source>
</reference>
<keyword evidence="2" id="KW-1185">Reference proteome</keyword>
<dbReference type="EMBL" id="JBBXJM010000007">
    <property type="protein sequence ID" value="KAL1405027.1"/>
    <property type="molecule type" value="Genomic_DNA"/>
</dbReference>
<evidence type="ECO:0000313" key="2">
    <source>
        <dbReference type="Proteomes" id="UP001565368"/>
    </source>
</evidence>
<sequence>MTAGAGAVVSPPTVTISAAAYPHLIDAILTNADRSVLISFRSTSHQYLAKVDGILARHIVISAPVELETTDLIITAKRGPRLPSFLGIDEDLHHPLPGAKPVLPPSLPAASPWDGLAALANGLTLEDEGPIPNLRPTDTPDRKRCKRLLSLARIVDLVGPLPVCNLNAAVMSFRQPHTVRILPDRHGEYASTMVVRRTERLVLTAGVILPREEPSSPLPGLPNGKEKGHERYYYRHLALGAGAGGLSIATQPMRVVGLDGGVKRIVVNARYAPGSFHDPALFVERLIRLSPEASRPEEVVYVASSDNTGTDLPAKTYLSYLDRFTILVNMAVYAVNHNVKFTVVGLETVLPTWIGLSAEANVEQSVRDSVKRELRQLYDLPLSYGTGTWEVAQGMDLESALSAFAVSSLKNWAATVTPETFDIELGL</sequence>
<dbReference type="Proteomes" id="UP001565368">
    <property type="component" value="Unassembled WGS sequence"/>
</dbReference>
<gene>
    <name evidence="1" type="ORF">Q8F55_008650</name>
</gene>
<name>A0ABR3PRE8_9TREE</name>
<proteinExistence type="predicted"/>
<organism evidence="1 2">
    <name type="scientific">Vanrija albida</name>
    <dbReference type="NCBI Taxonomy" id="181172"/>
    <lineage>
        <taxon>Eukaryota</taxon>
        <taxon>Fungi</taxon>
        <taxon>Dikarya</taxon>
        <taxon>Basidiomycota</taxon>
        <taxon>Agaricomycotina</taxon>
        <taxon>Tremellomycetes</taxon>
        <taxon>Trichosporonales</taxon>
        <taxon>Trichosporonaceae</taxon>
        <taxon>Vanrija</taxon>
    </lineage>
</organism>
<protein>
    <submittedName>
        <fullName evidence="1">Uncharacterized protein</fullName>
    </submittedName>
</protein>
<comment type="caution">
    <text evidence="1">The sequence shown here is derived from an EMBL/GenBank/DDBJ whole genome shotgun (WGS) entry which is preliminary data.</text>
</comment>
<evidence type="ECO:0000313" key="1">
    <source>
        <dbReference type="EMBL" id="KAL1405027.1"/>
    </source>
</evidence>
<dbReference type="GeneID" id="95989693"/>
<accession>A0ABR3PRE8</accession>